<evidence type="ECO:0000256" key="1">
    <source>
        <dbReference type="ARBA" id="ARBA00008918"/>
    </source>
</evidence>
<evidence type="ECO:0000313" key="6">
    <source>
        <dbReference type="Proteomes" id="UP000019678"/>
    </source>
</evidence>
<protein>
    <recommendedName>
        <fullName evidence="4">Coenzyme Q-binding protein COQ10 START domain-containing protein</fullName>
    </recommendedName>
</protein>
<dbReference type="InterPro" id="IPR023393">
    <property type="entry name" value="START-like_dom_sf"/>
</dbReference>
<dbReference type="Gene3D" id="3.30.530.20">
    <property type="match status" value="1"/>
</dbReference>
<gene>
    <name evidence="5" type="ORF">CAP_4981</name>
</gene>
<keyword evidence="3" id="KW-0732">Signal</keyword>
<reference evidence="5 6" key="1">
    <citation type="submission" date="2013-05" db="EMBL/GenBank/DDBJ databases">
        <title>Genome assembly of Chondromyces apiculatus DSM 436.</title>
        <authorList>
            <person name="Sharma G."/>
            <person name="Khatri I."/>
            <person name="Kaur C."/>
            <person name="Mayilraj S."/>
            <person name="Subramanian S."/>
        </authorList>
    </citation>
    <scope>NUCLEOTIDE SEQUENCE [LARGE SCALE GENOMIC DNA]</scope>
    <source>
        <strain evidence="5 6">DSM 436</strain>
    </source>
</reference>
<dbReference type="EMBL" id="ASRX01000004">
    <property type="protein sequence ID" value="EYF08365.1"/>
    <property type="molecule type" value="Genomic_DNA"/>
</dbReference>
<evidence type="ECO:0000256" key="3">
    <source>
        <dbReference type="SAM" id="SignalP"/>
    </source>
</evidence>
<feature type="domain" description="Coenzyme Q-binding protein COQ10 START" evidence="4">
    <location>
        <begin position="62"/>
        <end position="179"/>
    </location>
</feature>
<organism evidence="5 6">
    <name type="scientific">Chondromyces apiculatus DSM 436</name>
    <dbReference type="NCBI Taxonomy" id="1192034"/>
    <lineage>
        <taxon>Bacteria</taxon>
        <taxon>Pseudomonadati</taxon>
        <taxon>Myxococcota</taxon>
        <taxon>Polyangia</taxon>
        <taxon>Polyangiales</taxon>
        <taxon>Polyangiaceae</taxon>
        <taxon>Chondromyces</taxon>
    </lineage>
</organism>
<sequence length="255" mass="26893">MKHLRTAWLASLMALALLLGAGTARADDESERLAALGKAHTYTVKTTAPMSPIETGGAAILVDAPIEDVRKVVTNYGAYQKFLKPFDQSRVLSKRKGVSEVYLQVPVLHGAANIWAITEIAAPVKRGNEEVIVGKLKKGNVDDFRAVWRLRSAGPDKTVLKLELLVDPALPFGASLVTKALVHSAAKGVGGVKKRAEEAYAKRPGAKKAAEATAKNTARAETTEVASQTPAEARGLPAGDEKALDSAATVDAAAH</sequence>
<accession>A0A017THP7</accession>
<keyword evidence="6" id="KW-1185">Reference proteome</keyword>
<dbReference type="SUPFAM" id="SSF55961">
    <property type="entry name" value="Bet v1-like"/>
    <property type="match status" value="1"/>
</dbReference>
<evidence type="ECO:0000313" key="5">
    <source>
        <dbReference type="EMBL" id="EYF08365.1"/>
    </source>
</evidence>
<dbReference type="eggNOG" id="COG2867">
    <property type="taxonomic scope" value="Bacteria"/>
</dbReference>
<feature type="compositionally biased region" description="Low complexity" evidence="2">
    <location>
        <begin position="245"/>
        <end position="255"/>
    </location>
</feature>
<evidence type="ECO:0000259" key="4">
    <source>
        <dbReference type="Pfam" id="PF03364"/>
    </source>
</evidence>
<comment type="similarity">
    <text evidence="1">Belongs to the ribosome association toxin RatA family.</text>
</comment>
<dbReference type="RefSeq" id="WP_044235858.1">
    <property type="nucleotide sequence ID" value="NZ_ASRX01000004.1"/>
</dbReference>
<dbReference type="STRING" id="1192034.CAP_4981"/>
<comment type="caution">
    <text evidence="5">The sequence shown here is derived from an EMBL/GenBank/DDBJ whole genome shotgun (WGS) entry which is preliminary data.</text>
</comment>
<dbReference type="Proteomes" id="UP000019678">
    <property type="component" value="Unassembled WGS sequence"/>
</dbReference>
<dbReference type="AlphaFoldDB" id="A0A017THP7"/>
<feature type="region of interest" description="Disordered" evidence="2">
    <location>
        <begin position="203"/>
        <end position="255"/>
    </location>
</feature>
<dbReference type="InterPro" id="IPR005031">
    <property type="entry name" value="COQ10_START"/>
</dbReference>
<name>A0A017THP7_9BACT</name>
<feature type="compositionally biased region" description="Low complexity" evidence="2">
    <location>
        <begin position="211"/>
        <end position="224"/>
    </location>
</feature>
<dbReference type="OrthoDB" id="9804759at2"/>
<feature type="chain" id="PRO_5001497284" description="Coenzyme Q-binding protein COQ10 START domain-containing protein" evidence="3">
    <location>
        <begin position="27"/>
        <end position="255"/>
    </location>
</feature>
<proteinExistence type="inferred from homology"/>
<dbReference type="Pfam" id="PF03364">
    <property type="entry name" value="Polyketide_cyc"/>
    <property type="match status" value="1"/>
</dbReference>
<evidence type="ECO:0000256" key="2">
    <source>
        <dbReference type="SAM" id="MobiDB-lite"/>
    </source>
</evidence>
<feature type="signal peptide" evidence="3">
    <location>
        <begin position="1"/>
        <end position="26"/>
    </location>
</feature>